<organism evidence="2 3">
    <name type="scientific">Parapedobacter composti</name>
    <dbReference type="NCBI Taxonomy" id="623281"/>
    <lineage>
        <taxon>Bacteria</taxon>
        <taxon>Pseudomonadati</taxon>
        <taxon>Bacteroidota</taxon>
        <taxon>Sphingobacteriia</taxon>
        <taxon>Sphingobacteriales</taxon>
        <taxon>Sphingobacteriaceae</taxon>
        <taxon>Parapedobacter</taxon>
    </lineage>
</organism>
<keyword evidence="3" id="KW-1185">Reference proteome</keyword>
<gene>
    <name evidence="2" type="ORF">SAMN05421747_1051</name>
</gene>
<sequence>DNPFDRVELRFDNTVTALTSLRVYEVSRLPRVALIEDSALLTDTLTACGSVDLLGAIANYQPDYYEYRFYTSPSGGTALGTSVVTTGGTYYIEAVDKVTGCISPRVQVEAIVTPPPPKLNLTVSDIAN</sequence>
<accession>A0A1I1GNI1</accession>
<dbReference type="AlphaFoldDB" id="A0A1I1GNI1"/>
<evidence type="ECO:0000313" key="3">
    <source>
        <dbReference type="Proteomes" id="UP000199577"/>
    </source>
</evidence>
<dbReference type="InterPro" id="IPR044023">
    <property type="entry name" value="Ig_7"/>
</dbReference>
<feature type="non-terminal residue" evidence="2">
    <location>
        <position position="1"/>
    </location>
</feature>
<dbReference type="Proteomes" id="UP000199577">
    <property type="component" value="Unassembled WGS sequence"/>
</dbReference>
<protein>
    <recommendedName>
        <fullName evidence="1">Ig-like domain-containing protein</fullName>
    </recommendedName>
</protein>
<dbReference type="Pfam" id="PF19081">
    <property type="entry name" value="Ig_7"/>
    <property type="match status" value="1"/>
</dbReference>
<evidence type="ECO:0000259" key="1">
    <source>
        <dbReference type="Pfam" id="PF19081"/>
    </source>
</evidence>
<feature type="domain" description="Ig-like" evidence="1">
    <location>
        <begin position="57"/>
        <end position="114"/>
    </location>
</feature>
<proteinExistence type="predicted"/>
<dbReference type="EMBL" id="FOLL01000005">
    <property type="protein sequence ID" value="SFC13174.1"/>
    <property type="molecule type" value="Genomic_DNA"/>
</dbReference>
<evidence type="ECO:0000313" key="2">
    <source>
        <dbReference type="EMBL" id="SFC13174.1"/>
    </source>
</evidence>
<name>A0A1I1GNI1_9SPHI</name>
<dbReference type="STRING" id="623281.SAMN05421747_1051"/>
<dbReference type="RefSeq" id="WP_170845654.1">
    <property type="nucleotide sequence ID" value="NZ_FOLL01000005.1"/>
</dbReference>
<reference evidence="2 3" key="1">
    <citation type="submission" date="2016-10" db="EMBL/GenBank/DDBJ databases">
        <authorList>
            <person name="de Groot N.N."/>
        </authorList>
    </citation>
    <scope>NUCLEOTIDE SEQUENCE [LARGE SCALE GENOMIC DNA]</scope>
    <source>
        <strain evidence="2 3">DSM 22900</strain>
    </source>
</reference>